<keyword evidence="3" id="KW-0378">Hydrolase</keyword>
<dbReference type="CDD" id="cd01092">
    <property type="entry name" value="APP-like"/>
    <property type="match status" value="1"/>
</dbReference>
<keyword evidence="7" id="KW-0645">Protease</keyword>
<dbReference type="SUPFAM" id="SSF55920">
    <property type="entry name" value="Creatinase/aminopeptidase"/>
    <property type="match status" value="1"/>
</dbReference>
<protein>
    <submittedName>
        <fullName evidence="7">Xaa-Pro aminopeptidase</fullName>
    </submittedName>
</protein>
<dbReference type="GO" id="GO:0046872">
    <property type="term" value="F:metal ion binding"/>
    <property type="evidence" value="ECO:0007669"/>
    <property type="project" value="UniProtKB-KW"/>
</dbReference>
<dbReference type="Proteomes" id="UP000199208">
    <property type="component" value="Unassembled WGS sequence"/>
</dbReference>
<dbReference type="PANTHER" id="PTHR46112">
    <property type="entry name" value="AMINOPEPTIDASE"/>
    <property type="match status" value="1"/>
</dbReference>
<keyword evidence="8" id="KW-1185">Reference proteome</keyword>
<dbReference type="InterPro" id="IPR029149">
    <property type="entry name" value="Creatin/AminoP/Spt16_N"/>
</dbReference>
<feature type="domain" description="Peptidase M24" evidence="5">
    <location>
        <begin position="136"/>
        <end position="337"/>
    </location>
</feature>
<dbReference type="PANTHER" id="PTHR46112:SF3">
    <property type="entry name" value="AMINOPEPTIDASE YPDF"/>
    <property type="match status" value="1"/>
</dbReference>
<keyword evidence="7" id="KW-0031">Aminopeptidase</keyword>
<dbReference type="InterPro" id="IPR001131">
    <property type="entry name" value="Peptidase_M24B_aminopep-P_CS"/>
</dbReference>
<evidence type="ECO:0000256" key="3">
    <source>
        <dbReference type="ARBA" id="ARBA00022801"/>
    </source>
</evidence>
<dbReference type="FunFam" id="3.90.230.10:FF:000014">
    <property type="entry name" value="Aminopeptidase P family protein"/>
    <property type="match status" value="1"/>
</dbReference>
<dbReference type="InterPro" id="IPR050659">
    <property type="entry name" value="Peptidase_M24B"/>
</dbReference>
<dbReference type="RefSeq" id="WP_278278149.1">
    <property type="nucleotide sequence ID" value="NZ_FMWL01000031.1"/>
</dbReference>
<dbReference type="EMBL" id="FMWL01000031">
    <property type="protein sequence ID" value="SCZ82045.1"/>
    <property type="molecule type" value="Genomic_DNA"/>
</dbReference>
<evidence type="ECO:0000256" key="1">
    <source>
        <dbReference type="ARBA" id="ARBA00008766"/>
    </source>
</evidence>
<keyword evidence="2 4" id="KW-0479">Metal-binding</keyword>
<proteinExistence type="inferred from homology"/>
<accession>A0A1G5S6P6</accession>
<dbReference type="InterPro" id="IPR036005">
    <property type="entry name" value="Creatinase/aminopeptidase-like"/>
</dbReference>
<evidence type="ECO:0000259" key="5">
    <source>
        <dbReference type="Pfam" id="PF00557"/>
    </source>
</evidence>
<organism evidence="7 8">
    <name type="scientific">Acidaminobacter hydrogenoformans DSM 2784</name>
    <dbReference type="NCBI Taxonomy" id="1120920"/>
    <lineage>
        <taxon>Bacteria</taxon>
        <taxon>Bacillati</taxon>
        <taxon>Bacillota</taxon>
        <taxon>Clostridia</taxon>
        <taxon>Peptostreptococcales</taxon>
        <taxon>Acidaminobacteraceae</taxon>
        <taxon>Acidaminobacter</taxon>
    </lineage>
</organism>
<evidence type="ECO:0000256" key="4">
    <source>
        <dbReference type="RuleBase" id="RU000590"/>
    </source>
</evidence>
<evidence type="ECO:0000259" key="6">
    <source>
        <dbReference type="Pfam" id="PF01321"/>
    </source>
</evidence>
<dbReference type="Pfam" id="PF00557">
    <property type="entry name" value="Peptidase_M24"/>
    <property type="match status" value="1"/>
</dbReference>
<evidence type="ECO:0000313" key="7">
    <source>
        <dbReference type="EMBL" id="SCZ82045.1"/>
    </source>
</evidence>
<dbReference type="Gene3D" id="3.40.350.10">
    <property type="entry name" value="Creatinase/prolidase N-terminal domain"/>
    <property type="match status" value="1"/>
</dbReference>
<name>A0A1G5S6P6_9FIRM</name>
<reference evidence="7 8" key="1">
    <citation type="submission" date="2016-10" db="EMBL/GenBank/DDBJ databases">
        <authorList>
            <person name="de Groot N.N."/>
        </authorList>
    </citation>
    <scope>NUCLEOTIDE SEQUENCE [LARGE SCALE GENOMIC DNA]</scope>
    <source>
        <strain evidence="7 8">DSM 2784</strain>
    </source>
</reference>
<dbReference type="Pfam" id="PF01321">
    <property type="entry name" value="Creatinase_N"/>
    <property type="match status" value="1"/>
</dbReference>
<gene>
    <name evidence="7" type="ORF">SAMN03080599_03301</name>
</gene>
<dbReference type="InterPro" id="IPR000587">
    <property type="entry name" value="Creatinase_N"/>
</dbReference>
<feature type="domain" description="Creatinase N-terminal" evidence="6">
    <location>
        <begin position="7"/>
        <end position="128"/>
    </location>
</feature>
<dbReference type="AlphaFoldDB" id="A0A1G5S6P6"/>
<dbReference type="GO" id="GO:0004177">
    <property type="term" value="F:aminopeptidase activity"/>
    <property type="evidence" value="ECO:0007669"/>
    <property type="project" value="UniProtKB-KW"/>
</dbReference>
<dbReference type="Gene3D" id="3.90.230.10">
    <property type="entry name" value="Creatinase/methionine aminopeptidase superfamily"/>
    <property type="match status" value="1"/>
</dbReference>
<evidence type="ECO:0000256" key="2">
    <source>
        <dbReference type="ARBA" id="ARBA00022723"/>
    </source>
</evidence>
<dbReference type="PROSITE" id="PS00491">
    <property type="entry name" value="PROLINE_PEPTIDASE"/>
    <property type="match status" value="1"/>
</dbReference>
<evidence type="ECO:0000313" key="8">
    <source>
        <dbReference type="Proteomes" id="UP000199208"/>
    </source>
</evidence>
<sequence>MSDQLMKRARSLLSQLGADGLLSFKPENRRYFSGFTGTSGYVLILPETQWFITDFRYTEQAKAQCPGYEIQLHNTERPLEAILKEAGVKHLAFEDNFMTYQFYKNLSDKLPMVTLTPAGTEIETLRLVKEDWEIDKIAKAAEIADKAFDHIQGYIRPGVSEREVALELEIYMKKLGASGLSFETIAASGLRSAMPHGVASDKLIEDGDFLTLDFGCVYEGYCSDMTRTVVVGKASEKQKKLYNTVLEAQEKALNAIREGINGVDVDKIARDVISSNGYGEYFGHGLGHGVGLEIHEEPRLSPTGTKTLLENMVVTDEPGIYIPGFGGVRIEDLVVVKKDGCVVLSHSPKQLIEL</sequence>
<dbReference type="InterPro" id="IPR000994">
    <property type="entry name" value="Pept_M24"/>
</dbReference>
<comment type="similarity">
    <text evidence="1 4">Belongs to the peptidase M24B family.</text>
</comment>
<dbReference type="STRING" id="1120920.SAMN03080599_03301"/>